<feature type="compositionally biased region" description="Low complexity" evidence="8">
    <location>
        <begin position="683"/>
        <end position="694"/>
    </location>
</feature>
<dbReference type="PANTHER" id="PTHR24205">
    <property type="entry name" value="FOUR AND A HALF LIM DOMAINS PROTEIN"/>
    <property type="match status" value="1"/>
</dbReference>
<evidence type="ECO:0000256" key="5">
    <source>
        <dbReference type="ARBA" id="ARBA00023038"/>
    </source>
</evidence>
<dbReference type="SUPFAM" id="SSF50044">
    <property type="entry name" value="SH3-domain"/>
    <property type="match status" value="2"/>
</dbReference>
<feature type="domain" description="SH3" evidence="9">
    <location>
        <begin position="621"/>
        <end position="680"/>
    </location>
</feature>
<evidence type="ECO:0000259" key="10">
    <source>
        <dbReference type="PROSITE" id="PS50023"/>
    </source>
</evidence>
<dbReference type="PANTHER" id="PTHR24205:SF16">
    <property type="entry name" value="GH01042P-RELATED"/>
    <property type="match status" value="1"/>
</dbReference>
<keyword evidence="1 7" id="KW-0728">SH3 domain</keyword>
<proteinExistence type="predicted"/>
<name>A0A024G3F3_9STRA</name>
<keyword evidence="2 6" id="KW-0479">Metal-binding</keyword>
<evidence type="ECO:0000256" key="6">
    <source>
        <dbReference type="PROSITE-ProRule" id="PRU00125"/>
    </source>
</evidence>
<sequence length="757" mass="84613">MSSSDDVTRSEYASNVLQTAAFFDRHRNVRPVVPPDPKEKAIALYNFIPQDPDTQIPLKKGDTIEVIRKDADGWWLVKKEMVKGLVPGTYVQLENPSGLDEAVILAAREASNKRILEIKQREEVLRNQQEGESSRNDLLQSHAALPSSPRSIGKPIPRKLKKCFACNETILGRTKTAKEQIFHEICLLCKGCREPIEEDEDFTLIRRKAYHVDCAENITQCSVCEKEILGRIYRVGNQTYHKLCIECSICAKQITEGNVESTRLENEPSYEFNVYLVAESELEGKDIVCVNCRVLRERAKREAAQKEAEKQAEELAQRQKIESAKQSQVLEKTRKEEVKESERRKKISERARTSTSSHRRKDTENAKIVESRPDKESSSLPPPFPSNTKSIPLNGNSTIESRARGSSSTSSLGEFDLAARNSAFVHDDRLSDLSNLDGDFDSRIFGNDRDSFRVSEVLDMENIKMHDQNGASRVRGATVDRLSGVSGFSDLSDISDIDRMTASSQKRDEGMARTTSVCFKCSECKRVIPESEGYAEHEGMAFHQVCYQNRYGKKCVRCEKALKGKVIKALESLYHPNCFVCYRCNASLTESFFEHLGNVVCAGCKHELIRVQVQQAITDPDIVLFGTAAYEFVAEDSSQLTIRPGDLLQILRKDPDGWWYAEMNQKRGYVPGSYLVVHPTGKPAQQSSAPSASSDTKPHASSTPSTSSDTKPHASSTPSTSSDTKAHASSQAQCAKCATSNPRVARFCRKCGNHLQN</sequence>
<dbReference type="STRING" id="65357.A0A024G3F3"/>
<keyword evidence="12" id="KW-1185">Reference proteome</keyword>
<dbReference type="InterPro" id="IPR013087">
    <property type="entry name" value="Znf_C2H2_type"/>
</dbReference>
<dbReference type="InParanoid" id="A0A024G3F3"/>
<dbReference type="PROSITE" id="PS50023">
    <property type="entry name" value="LIM_DOMAIN_2"/>
    <property type="match status" value="2"/>
</dbReference>
<gene>
    <name evidence="11" type="ORF">BN9_020740</name>
</gene>
<evidence type="ECO:0000256" key="1">
    <source>
        <dbReference type="ARBA" id="ARBA00022443"/>
    </source>
</evidence>
<feature type="compositionally biased region" description="Polar residues" evidence="8">
    <location>
        <begin position="713"/>
        <end position="740"/>
    </location>
</feature>
<keyword evidence="4 6" id="KW-0862">Zinc</keyword>
<evidence type="ECO:0000256" key="8">
    <source>
        <dbReference type="SAM" id="MobiDB-lite"/>
    </source>
</evidence>
<keyword evidence="5 6" id="KW-0440">LIM domain</keyword>
<feature type="region of interest" description="Disordered" evidence="8">
    <location>
        <begin position="318"/>
        <end position="411"/>
    </location>
</feature>
<evidence type="ECO:0000256" key="4">
    <source>
        <dbReference type="ARBA" id="ARBA00022833"/>
    </source>
</evidence>
<comment type="caution">
    <text evidence="11">The sequence shown here is derived from an EMBL/GenBank/DDBJ whole genome shotgun (WGS) entry which is preliminary data.</text>
</comment>
<evidence type="ECO:0000259" key="9">
    <source>
        <dbReference type="PROSITE" id="PS50002"/>
    </source>
</evidence>
<dbReference type="PROSITE" id="PS50002">
    <property type="entry name" value="SH3"/>
    <property type="match status" value="2"/>
</dbReference>
<dbReference type="Pfam" id="PF00412">
    <property type="entry name" value="LIM"/>
    <property type="match status" value="3"/>
</dbReference>
<protein>
    <submittedName>
        <fullName evidence="11">Uncharacterized protein</fullName>
    </submittedName>
</protein>
<dbReference type="SUPFAM" id="SSF57716">
    <property type="entry name" value="Glucocorticoid receptor-like (DNA-binding domain)"/>
    <property type="match status" value="1"/>
</dbReference>
<dbReference type="GO" id="GO:0005634">
    <property type="term" value="C:nucleus"/>
    <property type="evidence" value="ECO:0007669"/>
    <property type="project" value="TreeGrafter"/>
</dbReference>
<evidence type="ECO:0000256" key="2">
    <source>
        <dbReference type="ARBA" id="ARBA00022723"/>
    </source>
</evidence>
<accession>A0A024G3F3</accession>
<feature type="domain" description="LIM zinc-binding" evidence="10">
    <location>
        <begin position="219"/>
        <end position="299"/>
    </location>
</feature>
<dbReference type="Pfam" id="PF00018">
    <property type="entry name" value="SH3_1"/>
    <property type="match status" value="1"/>
</dbReference>
<dbReference type="InterPro" id="IPR001781">
    <property type="entry name" value="Znf_LIM"/>
</dbReference>
<evidence type="ECO:0000256" key="3">
    <source>
        <dbReference type="ARBA" id="ARBA00022737"/>
    </source>
</evidence>
<dbReference type="GO" id="GO:0046872">
    <property type="term" value="F:metal ion binding"/>
    <property type="evidence" value="ECO:0007669"/>
    <property type="project" value="UniProtKB-KW"/>
</dbReference>
<reference evidence="11 12" key="1">
    <citation type="submission" date="2012-05" db="EMBL/GenBank/DDBJ databases">
        <title>Recombination and specialization in a pathogen metapopulation.</title>
        <authorList>
            <person name="Gardiner A."/>
            <person name="Kemen E."/>
            <person name="Schultz-Larsen T."/>
            <person name="MacLean D."/>
            <person name="Van Oosterhout C."/>
            <person name="Jones J.D.G."/>
        </authorList>
    </citation>
    <scope>NUCLEOTIDE SEQUENCE [LARGE SCALE GENOMIC DNA]</scope>
    <source>
        <strain evidence="11 12">Ac Nc2</strain>
    </source>
</reference>
<dbReference type="AlphaFoldDB" id="A0A024G3F3"/>
<dbReference type="InterPro" id="IPR001452">
    <property type="entry name" value="SH3_domain"/>
</dbReference>
<feature type="compositionally biased region" description="Basic and acidic residues" evidence="8">
    <location>
        <begin position="331"/>
        <end position="352"/>
    </location>
</feature>
<organism evidence="11 12">
    <name type="scientific">Albugo candida</name>
    <dbReference type="NCBI Taxonomy" id="65357"/>
    <lineage>
        <taxon>Eukaryota</taxon>
        <taxon>Sar</taxon>
        <taxon>Stramenopiles</taxon>
        <taxon>Oomycota</taxon>
        <taxon>Peronosporomycetes</taxon>
        <taxon>Albuginales</taxon>
        <taxon>Albuginaceae</taxon>
        <taxon>Albugo</taxon>
    </lineage>
</organism>
<feature type="compositionally biased region" description="Polar residues" evidence="8">
    <location>
        <begin position="386"/>
        <end position="400"/>
    </location>
</feature>
<dbReference type="PROSITE" id="PS00478">
    <property type="entry name" value="LIM_DOMAIN_1"/>
    <property type="match status" value="2"/>
</dbReference>
<feature type="region of interest" description="Disordered" evidence="8">
    <location>
        <begin position="680"/>
        <end position="740"/>
    </location>
</feature>
<keyword evidence="3" id="KW-0677">Repeat</keyword>
<dbReference type="PROSITE" id="PS00028">
    <property type="entry name" value="ZINC_FINGER_C2H2_1"/>
    <property type="match status" value="1"/>
</dbReference>
<dbReference type="Gene3D" id="2.10.110.10">
    <property type="entry name" value="Cysteine Rich Protein"/>
    <property type="match status" value="3"/>
</dbReference>
<dbReference type="Gene3D" id="2.30.30.40">
    <property type="entry name" value="SH3 Domains"/>
    <property type="match status" value="2"/>
</dbReference>
<dbReference type="CDD" id="cd08368">
    <property type="entry name" value="LIM"/>
    <property type="match status" value="1"/>
</dbReference>
<feature type="domain" description="LIM zinc-binding" evidence="10">
    <location>
        <begin position="553"/>
        <end position="611"/>
    </location>
</feature>
<dbReference type="InterPro" id="IPR036028">
    <property type="entry name" value="SH3-like_dom_sf"/>
</dbReference>
<dbReference type="Proteomes" id="UP000053237">
    <property type="component" value="Unassembled WGS sequence"/>
</dbReference>
<dbReference type="SMART" id="SM00326">
    <property type="entry name" value="SH3"/>
    <property type="match status" value="2"/>
</dbReference>
<evidence type="ECO:0000313" key="11">
    <source>
        <dbReference type="EMBL" id="CCI41290.1"/>
    </source>
</evidence>
<dbReference type="Pfam" id="PF14604">
    <property type="entry name" value="SH3_9"/>
    <property type="match status" value="1"/>
</dbReference>
<feature type="domain" description="SH3" evidence="9">
    <location>
        <begin position="36"/>
        <end position="96"/>
    </location>
</feature>
<dbReference type="SMART" id="SM00132">
    <property type="entry name" value="LIM"/>
    <property type="match status" value="3"/>
</dbReference>
<dbReference type="GO" id="GO:0003712">
    <property type="term" value="F:transcription coregulator activity"/>
    <property type="evidence" value="ECO:0007669"/>
    <property type="project" value="TreeGrafter"/>
</dbReference>
<feature type="compositionally biased region" description="Basic and acidic residues" evidence="8">
    <location>
        <begin position="361"/>
        <end position="377"/>
    </location>
</feature>
<dbReference type="EMBL" id="CAIX01000017">
    <property type="protein sequence ID" value="CCI41290.1"/>
    <property type="molecule type" value="Genomic_DNA"/>
</dbReference>
<dbReference type="OrthoDB" id="1112565at2759"/>
<evidence type="ECO:0000313" key="12">
    <source>
        <dbReference type="Proteomes" id="UP000053237"/>
    </source>
</evidence>
<evidence type="ECO:0000256" key="7">
    <source>
        <dbReference type="PROSITE-ProRule" id="PRU00192"/>
    </source>
</evidence>